<protein>
    <submittedName>
        <fullName evidence="1">Uncharacterized protein</fullName>
    </submittedName>
</protein>
<sequence length="58" mass="6888">MVSYMWHCQESLHSKAQDFKHEQKWGGEKDDSQHRLQRGLQLSATISQYVIYHLQLSV</sequence>
<proteinExistence type="predicted"/>
<dbReference type="AlphaFoldDB" id="A0A3P6EFF8"/>
<accession>A0A3P6EFF8</accession>
<name>A0A3P6EFF8_BRAOL</name>
<reference evidence="1" key="1">
    <citation type="submission" date="2018-11" db="EMBL/GenBank/DDBJ databases">
        <authorList>
            <consortium name="Genoscope - CEA"/>
            <person name="William W."/>
        </authorList>
    </citation>
    <scope>NUCLEOTIDE SEQUENCE</scope>
</reference>
<dbReference type="EMBL" id="LR031877">
    <property type="protein sequence ID" value="VDD43143.1"/>
    <property type="molecule type" value="Genomic_DNA"/>
</dbReference>
<gene>
    <name evidence="1" type="ORF">BOLC5T30690H</name>
</gene>
<organism evidence="1">
    <name type="scientific">Brassica oleracea</name>
    <name type="common">Wild cabbage</name>
    <dbReference type="NCBI Taxonomy" id="3712"/>
    <lineage>
        <taxon>Eukaryota</taxon>
        <taxon>Viridiplantae</taxon>
        <taxon>Streptophyta</taxon>
        <taxon>Embryophyta</taxon>
        <taxon>Tracheophyta</taxon>
        <taxon>Spermatophyta</taxon>
        <taxon>Magnoliopsida</taxon>
        <taxon>eudicotyledons</taxon>
        <taxon>Gunneridae</taxon>
        <taxon>Pentapetalae</taxon>
        <taxon>rosids</taxon>
        <taxon>malvids</taxon>
        <taxon>Brassicales</taxon>
        <taxon>Brassicaceae</taxon>
        <taxon>Brassiceae</taxon>
        <taxon>Brassica</taxon>
    </lineage>
</organism>
<evidence type="ECO:0000313" key="1">
    <source>
        <dbReference type="EMBL" id="VDD43143.1"/>
    </source>
</evidence>